<evidence type="ECO:0000313" key="2">
    <source>
        <dbReference type="EMBL" id="MEQ2465954.1"/>
    </source>
</evidence>
<proteinExistence type="predicted"/>
<dbReference type="Proteomes" id="UP001465426">
    <property type="component" value="Unassembled WGS sequence"/>
</dbReference>
<evidence type="ECO:0000256" key="1">
    <source>
        <dbReference type="SAM" id="MobiDB-lite"/>
    </source>
</evidence>
<comment type="caution">
    <text evidence="2">The sequence shown here is derived from an EMBL/GenBank/DDBJ whole genome shotgun (WGS) entry which is preliminary data.</text>
</comment>
<sequence length="42" mass="4853">MKVVFKSGMNAEIRSGQEKSGFQKARQVLKQQSNYKKKLHLT</sequence>
<feature type="region of interest" description="Disordered" evidence="1">
    <location>
        <begin position="15"/>
        <end position="42"/>
    </location>
</feature>
<dbReference type="RefSeq" id="WP_269320376.1">
    <property type="nucleotide sequence ID" value="NZ_JBBMFN010000019.1"/>
</dbReference>
<organism evidence="2 3">
    <name type="scientific">Niallia hominis</name>
    <dbReference type="NCBI Taxonomy" id="3133173"/>
    <lineage>
        <taxon>Bacteria</taxon>
        <taxon>Bacillati</taxon>
        <taxon>Bacillota</taxon>
        <taxon>Bacilli</taxon>
        <taxon>Bacillales</taxon>
        <taxon>Bacillaceae</taxon>
        <taxon>Niallia</taxon>
    </lineage>
</organism>
<reference evidence="2 3" key="1">
    <citation type="submission" date="2024-03" db="EMBL/GenBank/DDBJ databases">
        <title>Human intestinal bacterial collection.</title>
        <authorList>
            <person name="Pauvert C."/>
            <person name="Hitch T.C.A."/>
            <person name="Clavel T."/>
        </authorList>
    </citation>
    <scope>NUCLEOTIDE SEQUENCE [LARGE SCALE GENOMIC DNA]</scope>
    <source>
        <strain evidence="2 3">CLA-SR-H024</strain>
    </source>
</reference>
<dbReference type="EMBL" id="JBBMFN010000019">
    <property type="protein sequence ID" value="MEQ2465954.1"/>
    <property type="molecule type" value="Genomic_DNA"/>
</dbReference>
<name>A0ABV1EXX1_9BACI</name>
<accession>A0ABV1EXX1</accession>
<protein>
    <submittedName>
        <fullName evidence="2">Uncharacterized protein</fullName>
    </submittedName>
</protein>
<keyword evidence="3" id="KW-1185">Reference proteome</keyword>
<evidence type="ECO:0000313" key="3">
    <source>
        <dbReference type="Proteomes" id="UP001465426"/>
    </source>
</evidence>
<gene>
    <name evidence="2" type="ORF">WMO63_09785</name>
</gene>